<dbReference type="Proteomes" id="UP001152523">
    <property type="component" value="Unassembled WGS sequence"/>
</dbReference>
<dbReference type="GO" id="GO:0016020">
    <property type="term" value="C:membrane"/>
    <property type="evidence" value="ECO:0007669"/>
    <property type="project" value="UniProtKB-SubCell"/>
</dbReference>
<evidence type="ECO:0000313" key="7">
    <source>
        <dbReference type="EMBL" id="CAH9128549.1"/>
    </source>
</evidence>
<dbReference type="AlphaFoldDB" id="A0AAV0EZ53"/>
<sequence>MASIPTSANLLGRLGITALPSRASPPHSSVTYTTRIHIHCFRTRSSLTPAFLTFSSDPCLKRLRLFEFGSNPPPVSAISNGSSNAGSGHGGSGNCSTGGGGGCGSSGDGRGGDSTWSFLTWYLSLLEKYPVWTKAISSALLNCIGDFICQLLTDHKQSFDGMRTFRFTFLGLVLVGPSLHIWYLYLSRLVTTTGASGAFLRLLLDQLIFAPFFIGVFLSTLATLEGQPSHVIPKLQQVWSSAVLANWQLWIPFQFFNFRFVPQQFQVLAANFISLIWNMILSYKAHKDIVVK</sequence>
<dbReference type="GO" id="GO:0005737">
    <property type="term" value="C:cytoplasm"/>
    <property type="evidence" value="ECO:0007669"/>
    <property type="project" value="TreeGrafter"/>
</dbReference>
<feature type="transmembrane region" description="Helical" evidence="6">
    <location>
        <begin position="206"/>
        <end position="226"/>
    </location>
</feature>
<evidence type="ECO:0000313" key="8">
    <source>
        <dbReference type="Proteomes" id="UP001152523"/>
    </source>
</evidence>
<feature type="transmembrane region" description="Helical" evidence="6">
    <location>
        <begin position="165"/>
        <end position="186"/>
    </location>
</feature>
<evidence type="ECO:0000256" key="5">
    <source>
        <dbReference type="ARBA" id="ARBA00023136"/>
    </source>
</evidence>
<evidence type="ECO:0000256" key="3">
    <source>
        <dbReference type="ARBA" id="ARBA00022692"/>
    </source>
</evidence>
<dbReference type="PANTHER" id="PTHR11266">
    <property type="entry name" value="PEROXISOMAL MEMBRANE PROTEIN 2, PXMP2 MPV17"/>
    <property type="match status" value="1"/>
</dbReference>
<keyword evidence="5 6" id="KW-0472">Membrane</keyword>
<protein>
    <submittedName>
        <fullName evidence="7">Uncharacterized protein</fullName>
    </submittedName>
</protein>
<gene>
    <name evidence="7" type="ORF">CEPIT_LOCUS29165</name>
</gene>
<name>A0AAV0EZ53_9ASTE</name>
<comment type="subcellular location">
    <subcellularLocation>
        <location evidence="1">Membrane</location>
        <topology evidence="1">Multi-pass membrane protein</topology>
    </subcellularLocation>
</comment>
<dbReference type="Pfam" id="PF04117">
    <property type="entry name" value="Mpv17_PMP22"/>
    <property type="match status" value="1"/>
</dbReference>
<dbReference type="InterPro" id="IPR007248">
    <property type="entry name" value="Mpv17_PMP22"/>
</dbReference>
<evidence type="ECO:0000256" key="6">
    <source>
        <dbReference type="RuleBase" id="RU363053"/>
    </source>
</evidence>
<proteinExistence type="inferred from homology"/>
<keyword evidence="3 6" id="KW-0812">Transmembrane</keyword>
<evidence type="ECO:0000256" key="2">
    <source>
        <dbReference type="ARBA" id="ARBA00006824"/>
    </source>
</evidence>
<comment type="similarity">
    <text evidence="2 6">Belongs to the peroxisomal membrane protein PXMP2/4 family.</text>
</comment>
<dbReference type="EMBL" id="CAMAPF010000950">
    <property type="protein sequence ID" value="CAH9128549.1"/>
    <property type="molecule type" value="Genomic_DNA"/>
</dbReference>
<dbReference type="PANTHER" id="PTHR11266:SF80">
    <property type="entry name" value="PEROXISOMAL MEMBRANE PROTEIN 2"/>
    <property type="match status" value="1"/>
</dbReference>
<keyword evidence="4 6" id="KW-1133">Transmembrane helix</keyword>
<feature type="transmembrane region" description="Helical" evidence="6">
    <location>
        <begin position="264"/>
        <end position="283"/>
    </location>
</feature>
<organism evidence="7 8">
    <name type="scientific">Cuscuta epithymum</name>
    <dbReference type="NCBI Taxonomy" id="186058"/>
    <lineage>
        <taxon>Eukaryota</taxon>
        <taxon>Viridiplantae</taxon>
        <taxon>Streptophyta</taxon>
        <taxon>Embryophyta</taxon>
        <taxon>Tracheophyta</taxon>
        <taxon>Spermatophyta</taxon>
        <taxon>Magnoliopsida</taxon>
        <taxon>eudicotyledons</taxon>
        <taxon>Gunneridae</taxon>
        <taxon>Pentapetalae</taxon>
        <taxon>asterids</taxon>
        <taxon>lamiids</taxon>
        <taxon>Solanales</taxon>
        <taxon>Convolvulaceae</taxon>
        <taxon>Cuscuteae</taxon>
        <taxon>Cuscuta</taxon>
        <taxon>Cuscuta subgen. Cuscuta</taxon>
    </lineage>
</organism>
<evidence type="ECO:0000256" key="1">
    <source>
        <dbReference type="ARBA" id="ARBA00004141"/>
    </source>
</evidence>
<evidence type="ECO:0000256" key="4">
    <source>
        <dbReference type="ARBA" id="ARBA00022989"/>
    </source>
</evidence>
<accession>A0AAV0EZ53</accession>
<reference evidence="7" key="1">
    <citation type="submission" date="2022-07" db="EMBL/GenBank/DDBJ databases">
        <authorList>
            <person name="Macas J."/>
            <person name="Novak P."/>
            <person name="Neumann P."/>
        </authorList>
    </citation>
    <scope>NUCLEOTIDE SEQUENCE</scope>
</reference>
<keyword evidence="8" id="KW-1185">Reference proteome</keyword>
<comment type="caution">
    <text evidence="7">The sequence shown here is derived from an EMBL/GenBank/DDBJ whole genome shotgun (WGS) entry which is preliminary data.</text>
</comment>